<dbReference type="InterPro" id="IPR012902">
    <property type="entry name" value="N_methyl_site"/>
</dbReference>
<name>Q12IW1_SHEDO</name>
<protein>
    <submittedName>
        <fullName evidence="2">Methylation</fullName>
    </submittedName>
</protein>
<reference evidence="2 3" key="1">
    <citation type="submission" date="2006-03" db="EMBL/GenBank/DDBJ databases">
        <title>Complete sequence of Shewanella denitrificans OS217.</title>
        <authorList>
            <consortium name="US DOE Joint Genome Institute"/>
            <person name="Copeland A."/>
            <person name="Lucas S."/>
            <person name="Lapidus A."/>
            <person name="Barry K."/>
            <person name="Detter J.C."/>
            <person name="Glavina del Rio T."/>
            <person name="Hammon N."/>
            <person name="Israni S."/>
            <person name="Dalin E."/>
            <person name="Tice H."/>
            <person name="Pitluck S."/>
            <person name="Brettin T."/>
            <person name="Bruce D."/>
            <person name="Han C."/>
            <person name="Tapia R."/>
            <person name="Gilna P."/>
            <person name="Kiss H."/>
            <person name="Schmutz J."/>
            <person name="Larimer F."/>
            <person name="Land M."/>
            <person name="Hauser L."/>
            <person name="Kyrpides N."/>
            <person name="Lykidis A."/>
            <person name="Richardson P."/>
        </authorList>
    </citation>
    <scope>NUCLEOTIDE SEQUENCE [LARGE SCALE GENOMIC DNA]</scope>
    <source>
        <strain evidence="3">OS217 / ATCC BAA-1090 / DSM 15013</strain>
    </source>
</reference>
<dbReference type="Proteomes" id="UP000001982">
    <property type="component" value="Chromosome"/>
</dbReference>
<evidence type="ECO:0000256" key="1">
    <source>
        <dbReference type="SAM" id="Phobius"/>
    </source>
</evidence>
<dbReference type="STRING" id="318161.Sden_3339"/>
<dbReference type="NCBIfam" id="TIGR02532">
    <property type="entry name" value="IV_pilin_GFxxxE"/>
    <property type="match status" value="1"/>
</dbReference>
<accession>Q12IW1</accession>
<proteinExistence type="predicted"/>
<evidence type="ECO:0000313" key="3">
    <source>
        <dbReference type="Proteomes" id="UP000001982"/>
    </source>
</evidence>
<dbReference type="Pfam" id="PF07963">
    <property type="entry name" value="N_methyl"/>
    <property type="match status" value="1"/>
</dbReference>
<dbReference type="EMBL" id="CP000302">
    <property type="protein sequence ID" value="ABE56615.1"/>
    <property type="molecule type" value="Genomic_DNA"/>
</dbReference>
<dbReference type="Gene3D" id="3.30.700.10">
    <property type="entry name" value="Glycoprotein, Type 4 Pilin"/>
    <property type="match status" value="1"/>
</dbReference>
<organism evidence="2 3">
    <name type="scientific">Shewanella denitrificans (strain OS217 / ATCC BAA-1090 / DSM 15013)</name>
    <dbReference type="NCBI Taxonomy" id="318161"/>
    <lineage>
        <taxon>Bacteria</taxon>
        <taxon>Pseudomonadati</taxon>
        <taxon>Pseudomonadota</taxon>
        <taxon>Gammaproteobacteria</taxon>
        <taxon>Alteromonadales</taxon>
        <taxon>Shewanellaceae</taxon>
        <taxon>Shewanella</taxon>
    </lineage>
</organism>
<dbReference type="SUPFAM" id="SSF54523">
    <property type="entry name" value="Pili subunits"/>
    <property type="match status" value="1"/>
</dbReference>
<keyword evidence="1" id="KW-0472">Membrane</keyword>
<keyword evidence="3" id="KW-1185">Reference proteome</keyword>
<gene>
    <name evidence="2" type="ordered locus">Sden_3339</name>
</gene>
<sequence>MTQHSGFTLVELVTTIILIGILAVTALPRFIGPTSYSAYSLRSEFLAELRLVQQLALNNTDRCYRLQITPNQYQLTHFANRTGPTCGGAIARVDDPQLLAGGARLVLLDTNSDSFNIDFDINGRPQLNCNANNNCIQTVADESLVIAISAEGYMYEN</sequence>
<dbReference type="InterPro" id="IPR045584">
    <property type="entry name" value="Pilin-like"/>
</dbReference>
<dbReference type="PROSITE" id="PS00409">
    <property type="entry name" value="PROKAR_NTER_METHYL"/>
    <property type="match status" value="1"/>
</dbReference>
<evidence type="ECO:0000313" key="2">
    <source>
        <dbReference type="EMBL" id="ABE56615.1"/>
    </source>
</evidence>
<dbReference type="KEGG" id="sdn:Sden_3339"/>
<dbReference type="RefSeq" id="WP_011497758.1">
    <property type="nucleotide sequence ID" value="NC_007954.1"/>
</dbReference>
<keyword evidence="1" id="KW-1133">Transmembrane helix</keyword>
<dbReference type="OrthoDB" id="6385510at2"/>
<dbReference type="HOGENOM" id="CLU_125322_0_0_6"/>
<keyword evidence="1" id="KW-0812">Transmembrane</keyword>
<dbReference type="AlphaFoldDB" id="Q12IW1"/>
<feature type="transmembrane region" description="Helical" evidence="1">
    <location>
        <begin position="12"/>
        <end position="32"/>
    </location>
</feature>
<dbReference type="eggNOG" id="COG2165">
    <property type="taxonomic scope" value="Bacteria"/>
</dbReference>